<evidence type="ECO:0000313" key="1">
    <source>
        <dbReference type="EMBL" id="EFA75890.1"/>
    </source>
</evidence>
<dbReference type="EMBL" id="ADBJ01000050">
    <property type="protein sequence ID" value="EFA75890.1"/>
    <property type="molecule type" value="Genomic_DNA"/>
</dbReference>
<dbReference type="InParanoid" id="D3BR58"/>
<keyword evidence="2" id="KW-1185">Reference proteome</keyword>
<organism evidence="1 2">
    <name type="scientific">Heterostelium pallidum (strain ATCC 26659 / Pp 5 / PN500)</name>
    <name type="common">Cellular slime mold</name>
    <name type="synonym">Polysphondylium pallidum</name>
    <dbReference type="NCBI Taxonomy" id="670386"/>
    <lineage>
        <taxon>Eukaryota</taxon>
        <taxon>Amoebozoa</taxon>
        <taxon>Evosea</taxon>
        <taxon>Eumycetozoa</taxon>
        <taxon>Dictyostelia</taxon>
        <taxon>Acytosteliales</taxon>
        <taxon>Acytosteliaceae</taxon>
        <taxon>Heterostelium</taxon>
    </lineage>
</organism>
<gene>
    <name evidence="1" type="ORF">PPL_10462</name>
</gene>
<comment type="caution">
    <text evidence="1">The sequence shown here is derived from an EMBL/GenBank/DDBJ whole genome shotgun (WGS) entry which is preliminary data.</text>
</comment>
<evidence type="ECO:0000313" key="2">
    <source>
        <dbReference type="Proteomes" id="UP000001396"/>
    </source>
</evidence>
<protein>
    <submittedName>
        <fullName evidence="1">Uncharacterized protein</fullName>
    </submittedName>
</protein>
<proteinExistence type="predicted"/>
<sequence>MCHRWWYPVAWDDLIEASGKGDVCHVAGQRYTQIRKRTCFDQINDRVTHQCEKRYIN</sequence>
<accession>D3BR58</accession>
<dbReference type="Proteomes" id="UP000001396">
    <property type="component" value="Unassembled WGS sequence"/>
</dbReference>
<reference evidence="1 2" key="1">
    <citation type="journal article" date="2011" name="Genome Res.">
        <title>Phylogeny-wide analysis of social amoeba genomes highlights ancient origins for complex intercellular communication.</title>
        <authorList>
            <person name="Heidel A.J."/>
            <person name="Lawal H.M."/>
            <person name="Felder M."/>
            <person name="Schilde C."/>
            <person name="Helps N.R."/>
            <person name="Tunggal B."/>
            <person name="Rivero F."/>
            <person name="John U."/>
            <person name="Schleicher M."/>
            <person name="Eichinger L."/>
            <person name="Platzer M."/>
            <person name="Noegel A.A."/>
            <person name="Schaap P."/>
            <person name="Gloeckner G."/>
        </authorList>
    </citation>
    <scope>NUCLEOTIDE SEQUENCE [LARGE SCALE GENOMIC DNA]</scope>
    <source>
        <strain evidence="2">ATCC 26659 / Pp 5 / PN500</strain>
    </source>
</reference>
<dbReference type="GeneID" id="31365931"/>
<dbReference type="RefSeq" id="XP_020428024.1">
    <property type="nucleotide sequence ID" value="XM_020581237.1"/>
</dbReference>
<name>D3BR58_HETP5</name>
<dbReference type="AlphaFoldDB" id="D3BR58"/>